<dbReference type="EMBL" id="JAEEGC010000142">
    <property type="protein sequence ID" value="MBV7275939.1"/>
    <property type="molecule type" value="Genomic_DNA"/>
</dbReference>
<dbReference type="Pfam" id="PF12146">
    <property type="entry name" value="Hydrolase_4"/>
    <property type="match status" value="1"/>
</dbReference>
<dbReference type="AlphaFoldDB" id="A0A949U3W7"/>
<accession>A0A949U3W7</accession>
<dbReference type="Proteomes" id="UP000694308">
    <property type="component" value="Unassembled WGS sequence"/>
</dbReference>
<evidence type="ECO:0000313" key="3">
    <source>
        <dbReference type="Proteomes" id="UP000694308"/>
    </source>
</evidence>
<comment type="caution">
    <text evidence="2">The sequence shown here is derived from an EMBL/GenBank/DDBJ whole genome shotgun (WGS) entry which is preliminary data.</text>
</comment>
<reference evidence="2" key="1">
    <citation type="submission" date="2020-12" db="EMBL/GenBank/DDBJ databases">
        <title>Clostridium thailandense sp. nov., a novel acetogenic bacterium isolated from peat land soil in Thailand.</title>
        <authorList>
            <person name="Chaikitkaew S."/>
            <person name="Birkeland N.K."/>
        </authorList>
    </citation>
    <scope>NUCLEOTIDE SEQUENCE</scope>
    <source>
        <strain evidence="2">PL3</strain>
    </source>
</reference>
<dbReference type="InterPro" id="IPR005944">
    <property type="entry name" value="Pro_iminopeptidase"/>
</dbReference>
<protein>
    <submittedName>
        <fullName evidence="2">Alpha/beta hydrolase</fullName>
    </submittedName>
</protein>
<keyword evidence="3" id="KW-1185">Reference proteome</keyword>
<organism evidence="2 3">
    <name type="scientific">Clostridium thailandense</name>
    <dbReference type="NCBI Taxonomy" id="2794346"/>
    <lineage>
        <taxon>Bacteria</taxon>
        <taxon>Bacillati</taxon>
        <taxon>Bacillota</taxon>
        <taxon>Clostridia</taxon>
        <taxon>Eubacteriales</taxon>
        <taxon>Clostridiaceae</taxon>
        <taxon>Clostridium</taxon>
    </lineage>
</organism>
<dbReference type="RefSeq" id="WP_218322985.1">
    <property type="nucleotide sequence ID" value="NZ_JAEEGC010000142.1"/>
</dbReference>
<sequence length="341" mass="39166">MKNKNNRLICIDEYVRINGIDQFLFHLGTSFDNPVMLFLHGGPGSAESLFTGVFQDRWEEIYTVVHWDQRGAGKTLNKNPDKLPTIELMLQDLFEVIQYLKKKYNKKKLVIFGHSWGSVLGTVFIRKHPEEVEYYIGAGQVISMVENEQVGYNKVKEFIEQAGDKKSLKKLESIGEYPGSKIVFDKEFLRKCSIVRKLQGKYKLGLEIGIGIWITAFKSPLFKFSDIIAFMKILKANSKVHSFLGDFNLRTESKEYKVPVYYILGGRDWQAPYVIAEDYFKDIKAPNKELFIIPNAGHFLMMDQPGLVFDVLSAINFKQHEEKNMEALKDLPGSLKQATVI</sequence>
<dbReference type="GO" id="GO:0004177">
    <property type="term" value="F:aminopeptidase activity"/>
    <property type="evidence" value="ECO:0007669"/>
    <property type="project" value="UniProtKB-EC"/>
</dbReference>
<dbReference type="PANTHER" id="PTHR43722">
    <property type="entry name" value="PROLINE IMINOPEPTIDASE"/>
    <property type="match status" value="1"/>
</dbReference>
<feature type="domain" description="Serine aminopeptidase S33" evidence="1">
    <location>
        <begin position="35"/>
        <end position="146"/>
    </location>
</feature>
<keyword evidence="2" id="KW-0378">Hydrolase</keyword>
<gene>
    <name evidence="2" type="ORF">I6U48_23885</name>
</gene>
<dbReference type="PANTHER" id="PTHR43722:SF1">
    <property type="entry name" value="PROLINE IMINOPEPTIDASE"/>
    <property type="match status" value="1"/>
</dbReference>
<name>A0A949U3W7_9CLOT</name>
<evidence type="ECO:0000313" key="2">
    <source>
        <dbReference type="EMBL" id="MBV7275939.1"/>
    </source>
</evidence>
<evidence type="ECO:0000259" key="1">
    <source>
        <dbReference type="Pfam" id="PF12146"/>
    </source>
</evidence>
<proteinExistence type="predicted"/>
<dbReference type="GO" id="GO:0006508">
    <property type="term" value="P:proteolysis"/>
    <property type="evidence" value="ECO:0007669"/>
    <property type="project" value="InterPro"/>
</dbReference>
<dbReference type="GO" id="GO:0005737">
    <property type="term" value="C:cytoplasm"/>
    <property type="evidence" value="ECO:0007669"/>
    <property type="project" value="InterPro"/>
</dbReference>
<dbReference type="InterPro" id="IPR022742">
    <property type="entry name" value="Hydrolase_4"/>
</dbReference>